<accession>A0A2N2DZT6</accession>
<name>A0A2N2DZT6_9BACT</name>
<evidence type="ECO:0000313" key="2">
    <source>
        <dbReference type="Proteomes" id="UP000233325"/>
    </source>
</evidence>
<dbReference type="Proteomes" id="UP000233325">
    <property type="component" value="Unassembled WGS sequence"/>
</dbReference>
<protein>
    <submittedName>
        <fullName evidence="1">Uncharacterized protein</fullName>
    </submittedName>
</protein>
<dbReference type="AlphaFoldDB" id="A0A2N2DZT6"/>
<proteinExistence type="predicted"/>
<reference evidence="1 2" key="1">
    <citation type="journal article" date="2017" name="ISME J.">
        <title>Potential for microbial H2 and metal transformations associated with novel bacteria and archaea in deep terrestrial subsurface sediments.</title>
        <authorList>
            <person name="Hernsdorf A.W."/>
            <person name="Amano Y."/>
            <person name="Miyakawa K."/>
            <person name="Ise K."/>
            <person name="Suzuki Y."/>
            <person name="Anantharaman K."/>
            <person name="Probst A."/>
            <person name="Burstein D."/>
            <person name="Thomas B.C."/>
            <person name="Banfield J.F."/>
        </authorList>
    </citation>
    <scope>NUCLEOTIDE SEQUENCE [LARGE SCALE GENOMIC DNA]</scope>
    <source>
        <strain evidence="1">HGW-Falkowbacteria-2</strain>
    </source>
</reference>
<sequence length="182" mass="20587">MKPLYIISFIAILAIGLFVFNKKDSVNTYVSGILVEYDSKSLITDSSLIAIGRVESIKYVEEESTIRSDENDIFTIAELQIEKQILPKDSENTKIYIKTLGGTFGNKSLMATDWPKFKEDERVLVFLNKDPNSDYYSVTGLTQGKYELSDTNQLGVSDEEREIVRKVFGTDMTTGDLEIELQ</sequence>
<dbReference type="EMBL" id="PHAH01000027">
    <property type="protein sequence ID" value="PKM87994.1"/>
    <property type="molecule type" value="Genomic_DNA"/>
</dbReference>
<gene>
    <name evidence="1" type="ORF">CVU83_02325</name>
</gene>
<comment type="caution">
    <text evidence="1">The sequence shown here is derived from an EMBL/GenBank/DDBJ whole genome shotgun (WGS) entry which is preliminary data.</text>
</comment>
<organism evidence="1 2">
    <name type="scientific">Candidatus Falkowbacteria bacterium HGW-Falkowbacteria-2</name>
    <dbReference type="NCBI Taxonomy" id="2013769"/>
    <lineage>
        <taxon>Bacteria</taxon>
        <taxon>Candidatus Falkowiibacteriota</taxon>
    </lineage>
</organism>
<evidence type="ECO:0000313" key="1">
    <source>
        <dbReference type="EMBL" id="PKM87994.1"/>
    </source>
</evidence>